<evidence type="ECO:0000313" key="1">
    <source>
        <dbReference type="EMBL" id="GEN83812.1"/>
    </source>
</evidence>
<organism evidence="1 2">
    <name type="scientific">Sporosarcina luteola</name>
    <dbReference type="NCBI Taxonomy" id="582850"/>
    <lineage>
        <taxon>Bacteria</taxon>
        <taxon>Bacillati</taxon>
        <taxon>Bacillota</taxon>
        <taxon>Bacilli</taxon>
        <taxon>Bacillales</taxon>
        <taxon>Caryophanaceae</taxon>
        <taxon>Sporosarcina</taxon>
    </lineage>
</organism>
<comment type="caution">
    <text evidence="1">The sequence shown here is derived from an EMBL/GenBank/DDBJ whole genome shotgun (WGS) entry which is preliminary data.</text>
</comment>
<dbReference type="EMBL" id="BJYL01000027">
    <property type="protein sequence ID" value="GEN83812.1"/>
    <property type="molecule type" value="Genomic_DNA"/>
</dbReference>
<dbReference type="RefSeq" id="WP_147058091.1">
    <property type="nucleotide sequence ID" value="NZ_BJYL01000027.1"/>
</dbReference>
<evidence type="ECO:0000313" key="2">
    <source>
        <dbReference type="Proteomes" id="UP000321901"/>
    </source>
</evidence>
<gene>
    <name evidence="1" type="ORF">SLU01_21240</name>
</gene>
<dbReference type="Proteomes" id="UP000321901">
    <property type="component" value="Unassembled WGS sequence"/>
</dbReference>
<name>A0A511Z8M8_9BACL</name>
<dbReference type="OrthoDB" id="9844176at2"/>
<dbReference type="AlphaFoldDB" id="A0A511Z8M8"/>
<sequence>MLFKKNRNPYSNNQYEIDNFSDEKYPVILHFTPTAIYVYEDKMDSHIIQDGCIKLWDEHETVLTGTLIVTYVSSIQEALEKYKVNELGLLVIPVEFTYED</sequence>
<accession>A0A511Z8M8</accession>
<protein>
    <submittedName>
        <fullName evidence="1">Uncharacterized protein</fullName>
    </submittedName>
</protein>
<proteinExistence type="predicted"/>
<reference evidence="1 2" key="1">
    <citation type="submission" date="2019-07" db="EMBL/GenBank/DDBJ databases">
        <title>Whole genome shotgun sequence of Sporosarcina luteola NBRC 105378.</title>
        <authorList>
            <person name="Hosoyama A."/>
            <person name="Uohara A."/>
            <person name="Ohji S."/>
            <person name="Ichikawa N."/>
        </authorList>
    </citation>
    <scope>NUCLEOTIDE SEQUENCE [LARGE SCALE GENOMIC DNA]</scope>
    <source>
        <strain evidence="1 2">NBRC 105378</strain>
    </source>
</reference>
<keyword evidence="2" id="KW-1185">Reference proteome</keyword>